<gene>
    <name evidence="1" type="ORF">SAMN02745226_01132</name>
</gene>
<keyword evidence="2" id="KW-1185">Reference proteome</keyword>
<name>A0A1M7SQB2_FERGO</name>
<accession>A0A1M7SQB2</accession>
<dbReference type="Proteomes" id="UP000184207">
    <property type="component" value="Unassembled WGS sequence"/>
</dbReference>
<evidence type="ECO:0000313" key="2">
    <source>
        <dbReference type="Proteomes" id="UP000184207"/>
    </source>
</evidence>
<sequence>MTKRLFLVLSVVLIPLSLFSNGPVHIIFGPSGAVWSQVLTFTVKPAIKISMDYDESQQILTEQMDLKTVVGSITLESSKKFKFSVDVLSTDGVAQEMRIPITIRLGNKVISLSQATEFNPRKQFRMTSVFFIINLEELEKEESPVVLSFTFFPF</sequence>
<organism evidence="1 2">
    <name type="scientific">Fervidobacterium gondwanense DSM 13020</name>
    <dbReference type="NCBI Taxonomy" id="1121883"/>
    <lineage>
        <taxon>Bacteria</taxon>
        <taxon>Thermotogati</taxon>
        <taxon>Thermotogota</taxon>
        <taxon>Thermotogae</taxon>
        <taxon>Thermotogales</taxon>
        <taxon>Fervidobacteriaceae</taxon>
        <taxon>Fervidobacterium</taxon>
    </lineage>
</organism>
<dbReference type="STRING" id="1121883.SAMN02745226_01132"/>
<dbReference type="OrthoDB" id="47621at2"/>
<protein>
    <submittedName>
        <fullName evidence="1">Uncharacterized protein</fullName>
    </submittedName>
</protein>
<proteinExistence type="predicted"/>
<evidence type="ECO:0000313" key="1">
    <source>
        <dbReference type="EMBL" id="SHN60646.1"/>
    </source>
</evidence>
<dbReference type="AlphaFoldDB" id="A0A1M7SQB2"/>
<reference evidence="2" key="1">
    <citation type="submission" date="2016-12" db="EMBL/GenBank/DDBJ databases">
        <authorList>
            <person name="Varghese N."/>
            <person name="Submissions S."/>
        </authorList>
    </citation>
    <scope>NUCLEOTIDE SEQUENCE [LARGE SCALE GENOMIC DNA]</scope>
    <source>
        <strain evidence="2">DSM 13020</strain>
    </source>
</reference>
<dbReference type="EMBL" id="FRDJ01000005">
    <property type="protein sequence ID" value="SHN60646.1"/>
    <property type="molecule type" value="Genomic_DNA"/>
</dbReference>
<dbReference type="RefSeq" id="WP_072759285.1">
    <property type="nucleotide sequence ID" value="NZ_FRDJ01000005.1"/>
</dbReference>